<keyword evidence="3" id="KW-0378">Hydrolase</keyword>
<dbReference type="FunFam" id="3.40.720.10:FF:000043">
    <property type="entry name" value="Acid phosphatase PHOa"/>
    <property type="match status" value="1"/>
</dbReference>
<dbReference type="EMBL" id="KV875094">
    <property type="protein sequence ID" value="OIW32879.1"/>
    <property type="molecule type" value="Genomic_DNA"/>
</dbReference>
<keyword evidence="5" id="KW-0472">Membrane</keyword>
<dbReference type="Gene3D" id="3.40.720.10">
    <property type="entry name" value="Alkaline Phosphatase, subunit A"/>
    <property type="match status" value="1"/>
</dbReference>
<keyword evidence="8" id="KW-1185">Reference proteome</keyword>
<feature type="region of interest" description="Disordered" evidence="4">
    <location>
        <begin position="405"/>
        <end position="439"/>
    </location>
</feature>
<accession>A0A1J7IYQ1</accession>
<evidence type="ECO:0000256" key="4">
    <source>
        <dbReference type="SAM" id="MobiDB-lite"/>
    </source>
</evidence>
<organism evidence="7 8">
    <name type="scientific">Coniochaeta ligniaria NRRL 30616</name>
    <dbReference type="NCBI Taxonomy" id="1408157"/>
    <lineage>
        <taxon>Eukaryota</taxon>
        <taxon>Fungi</taxon>
        <taxon>Dikarya</taxon>
        <taxon>Ascomycota</taxon>
        <taxon>Pezizomycotina</taxon>
        <taxon>Sordariomycetes</taxon>
        <taxon>Sordariomycetidae</taxon>
        <taxon>Coniochaetales</taxon>
        <taxon>Coniochaetaceae</taxon>
        <taxon>Coniochaeta</taxon>
    </lineage>
</organism>
<dbReference type="PANTHER" id="PTHR31956">
    <property type="entry name" value="NON-SPECIFIC PHOSPHOLIPASE C4-RELATED"/>
    <property type="match status" value="1"/>
</dbReference>
<dbReference type="AlphaFoldDB" id="A0A1J7IYQ1"/>
<dbReference type="Proteomes" id="UP000182658">
    <property type="component" value="Unassembled WGS sequence"/>
</dbReference>
<feature type="chain" id="PRO_5012859976" description="acid phosphatase" evidence="6">
    <location>
        <begin position="17"/>
        <end position="464"/>
    </location>
</feature>
<reference evidence="7 8" key="1">
    <citation type="submission" date="2016-10" db="EMBL/GenBank/DDBJ databases">
        <title>Draft genome sequence of Coniochaeta ligniaria NRRL30616, a lignocellulolytic fungus for bioabatement of inhibitors in plant biomass hydrolysates.</title>
        <authorList>
            <consortium name="DOE Joint Genome Institute"/>
            <person name="Jimenez D.J."/>
            <person name="Hector R.E."/>
            <person name="Riley R."/>
            <person name="Sun H."/>
            <person name="Grigoriev I.V."/>
            <person name="Van Elsas J.D."/>
            <person name="Nichols N.N."/>
        </authorList>
    </citation>
    <scope>NUCLEOTIDE SEQUENCE [LARGE SCALE GENOMIC DNA]</scope>
    <source>
        <strain evidence="7 8">NRRL 30616</strain>
    </source>
</reference>
<dbReference type="InterPro" id="IPR007312">
    <property type="entry name" value="Phosphoesterase"/>
</dbReference>
<dbReference type="EC" id="3.1.3.2" evidence="2"/>
<evidence type="ECO:0000256" key="2">
    <source>
        <dbReference type="ARBA" id="ARBA00012646"/>
    </source>
</evidence>
<proteinExistence type="predicted"/>
<dbReference type="OrthoDB" id="5135119at2759"/>
<dbReference type="PANTHER" id="PTHR31956:SF8">
    <property type="entry name" value="ACID PHOSPHATASE PHOA (AFU_ORTHOLOGUE AFUA_1G03570)"/>
    <property type="match status" value="1"/>
</dbReference>
<evidence type="ECO:0000313" key="8">
    <source>
        <dbReference type="Proteomes" id="UP000182658"/>
    </source>
</evidence>
<dbReference type="STRING" id="1408157.A0A1J7IYQ1"/>
<evidence type="ECO:0000256" key="5">
    <source>
        <dbReference type="SAM" id="Phobius"/>
    </source>
</evidence>
<dbReference type="GO" id="GO:0009395">
    <property type="term" value="P:phospholipid catabolic process"/>
    <property type="evidence" value="ECO:0007669"/>
    <property type="project" value="TreeGrafter"/>
</dbReference>
<gene>
    <name evidence="7" type="ORF">CONLIGDRAFT_570200</name>
</gene>
<evidence type="ECO:0000313" key="7">
    <source>
        <dbReference type="EMBL" id="OIW32879.1"/>
    </source>
</evidence>
<keyword evidence="5" id="KW-0812">Transmembrane</keyword>
<evidence type="ECO:0000256" key="3">
    <source>
        <dbReference type="ARBA" id="ARBA00022801"/>
    </source>
</evidence>
<name>A0A1J7IYQ1_9PEZI</name>
<evidence type="ECO:0000256" key="1">
    <source>
        <dbReference type="ARBA" id="ARBA00000032"/>
    </source>
</evidence>
<feature type="transmembrane region" description="Helical" evidence="5">
    <location>
        <begin position="444"/>
        <end position="463"/>
    </location>
</feature>
<dbReference type="GO" id="GO:0003993">
    <property type="term" value="F:acid phosphatase activity"/>
    <property type="evidence" value="ECO:0007669"/>
    <property type="project" value="UniProtKB-EC"/>
</dbReference>
<evidence type="ECO:0000256" key="6">
    <source>
        <dbReference type="SAM" id="SignalP"/>
    </source>
</evidence>
<feature type="signal peptide" evidence="6">
    <location>
        <begin position="1"/>
        <end position="16"/>
    </location>
</feature>
<keyword evidence="5" id="KW-1133">Transmembrane helix</keyword>
<sequence length="464" mass="49515">MKASVLSILAAAGALAANSEPPYTTSRVPISTIEPSLASISAAQATVQPLSPTSSVKGVAFDRIIQIWLENTDFNASAADPNMQWVASQGILLTNYYAVTHPSEPNYAASVAGDTFGMDNDDFLRFPANISTVVDLLDSKSISWGEYMEHIPYAGFQGFNYSNQQNYANDYVRKHNPLILFDSVSQNETRVRQIKSFVSFYDDLQAKTLPQWSFITPNMSNDAHDTNITFAGSWTKSFLEPLLTNDYFMNNTLVIVSFDENEVYTDPNRVYTVLLGGAIDKSLHGTTDATFYNHYSTISTVSQNWDLPSLGRWDCDANVLALVANKTGYKNANISLDGLFFNASYPGPVSDSKNTPGWWPAPDTLAKCTTGKGVLPAIAAQWGNSTGTYNYTNVYPYDAASDTATGGTPVTGSADAPSSGGSGSPTSTTGSAASPSKTNAAAPVAVPSGVMAILGLVGLVAGFA</sequence>
<protein>
    <recommendedName>
        <fullName evidence="2">acid phosphatase</fullName>
        <ecNumber evidence="2">3.1.3.2</ecNumber>
    </recommendedName>
</protein>
<dbReference type="InParanoid" id="A0A1J7IYQ1"/>
<comment type="catalytic activity">
    <reaction evidence="1">
        <text>a phosphate monoester + H2O = an alcohol + phosphate</text>
        <dbReference type="Rhea" id="RHEA:15017"/>
        <dbReference type="ChEBI" id="CHEBI:15377"/>
        <dbReference type="ChEBI" id="CHEBI:30879"/>
        <dbReference type="ChEBI" id="CHEBI:43474"/>
        <dbReference type="ChEBI" id="CHEBI:67140"/>
        <dbReference type="EC" id="3.1.3.2"/>
    </reaction>
</comment>
<feature type="compositionally biased region" description="Low complexity" evidence="4">
    <location>
        <begin position="411"/>
        <end position="436"/>
    </location>
</feature>
<dbReference type="InterPro" id="IPR017850">
    <property type="entry name" value="Alkaline_phosphatase_core_sf"/>
</dbReference>
<keyword evidence="6" id="KW-0732">Signal</keyword>
<dbReference type="Pfam" id="PF04185">
    <property type="entry name" value="Phosphoesterase"/>
    <property type="match status" value="1"/>
</dbReference>